<reference evidence="4" key="1">
    <citation type="journal article" date="2019" name="Int. J. Syst. Evol. Microbiol.">
        <title>The Global Catalogue of Microorganisms (GCM) 10K type strain sequencing project: providing services to taxonomists for standard genome sequencing and annotation.</title>
        <authorList>
            <consortium name="The Broad Institute Genomics Platform"/>
            <consortium name="The Broad Institute Genome Sequencing Center for Infectious Disease"/>
            <person name="Wu L."/>
            <person name="Ma J."/>
        </authorList>
    </citation>
    <scope>NUCLEOTIDE SEQUENCE [LARGE SCALE GENOMIC DNA]</scope>
    <source>
        <strain evidence="4">CCUG 56401</strain>
    </source>
</reference>
<evidence type="ECO:0000313" key="3">
    <source>
        <dbReference type="EMBL" id="MFD0919778.1"/>
    </source>
</evidence>
<dbReference type="InterPro" id="IPR040891">
    <property type="entry name" value="HEPN_SAV_6107"/>
</dbReference>
<organism evidence="3 4">
    <name type="scientific">Saccharopolyspora rosea</name>
    <dbReference type="NCBI Taxonomy" id="524884"/>
    <lineage>
        <taxon>Bacteria</taxon>
        <taxon>Bacillati</taxon>
        <taxon>Actinomycetota</taxon>
        <taxon>Actinomycetes</taxon>
        <taxon>Pseudonocardiales</taxon>
        <taxon>Pseudonocardiaceae</taxon>
        <taxon>Saccharopolyspora</taxon>
    </lineage>
</organism>
<protein>
    <submittedName>
        <fullName evidence="3">SAV_6107 family HEPN domain-containing protein</fullName>
    </submittedName>
</protein>
<gene>
    <name evidence="3" type="ORF">ACFQ16_08485</name>
</gene>
<evidence type="ECO:0000256" key="1">
    <source>
        <dbReference type="SAM" id="MobiDB-lite"/>
    </source>
</evidence>
<dbReference type="RefSeq" id="WP_345601862.1">
    <property type="nucleotide sequence ID" value="NZ_BAABLT010000052.1"/>
</dbReference>
<proteinExistence type="predicted"/>
<feature type="domain" description="SAV-6107-like HEPN" evidence="2">
    <location>
        <begin position="45"/>
        <end position="138"/>
    </location>
</feature>
<sequence>MSVPTGLSIPAQRHSAEDLTATPPAEASAGSVSLLLQARTCLHEAETAARPVDRFASAHVAALRAATAVLVARSRHRQRGRPASVWTLLTAAAPELREWAALFAAHSDRRAAAEAGVPVAEEVADALLDRAREFLDIVGRSLLGVAR</sequence>
<comment type="caution">
    <text evidence="3">The sequence shown here is derived from an EMBL/GenBank/DDBJ whole genome shotgun (WGS) entry which is preliminary data.</text>
</comment>
<dbReference type="EMBL" id="JBHTIW010000004">
    <property type="protein sequence ID" value="MFD0919778.1"/>
    <property type="molecule type" value="Genomic_DNA"/>
</dbReference>
<accession>A0ABW3FPP3</accession>
<name>A0ABW3FPP3_9PSEU</name>
<dbReference type="Proteomes" id="UP001597018">
    <property type="component" value="Unassembled WGS sequence"/>
</dbReference>
<feature type="region of interest" description="Disordered" evidence="1">
    <location>
        <begin position="1"/>
        <end position="25"/>
    </location>
</feature>
<keyword evidence="4" id="KW-1185">Reference proteome</keyword>
<evidence type="ECO:0000259" key="2">
    <source>
        <dbReference type="Pfam" id="PF18726"/>
    </source>
</evidence>
<evidence type="ECO:0000313" key="4">
    <source>
        <dbReference type="Proteomes" id="UP001597018"/>
    </source>
</evidence>
<dbReference type="Pfam" id="PF18726">
    <property type="entry name" value="HEPN_SAV_6107"/>
    <property type="match status" value="1"/>
</dbReference>